<keyword evidence="2" id="KW-1185">Reference proteome</keyword>
<dbReference type="EMBL" id="SDMP01000010">
    <property type="protein sequence ID" value="RYR34739.1"/>
    <property type="molecule type" value="Genomic_DNA"/>
</dbReference>
<reference evidence="1 2" key="1">
    <citation type="submission" date="2019-01" db="EMBL/GenBank/DDBJ databases">
        <title>Sequencing of cultivated peanut Arachis hypogaea provides insights into genome evolution and oil improvement.</title>
        <authorList>
            <person name="Chen X."/>
        </authorList>
    </citation>
    <scope>NUCLEOTIDE SEQUENCE [LARGE SCALE GENOMIC DNA]</scope>
    <source>
        <strain evidence="2">cv. Fuhuasheng</strain>
        <tissue evidence="1">Leaves</tissue>
    </source>
</reference>
<name>A0A445B7T8_ARAHY</name>
<proteinExistence type="predicted"/>
<sequence length="177" mass="20029">MSTDAPGPSVPYLDPFPHVLKADEQFVSANIRNGNSFRMAPDTQKSCSTGHMYYCAKEKEAKEKSMHKEVRSTRKGVNNKQSFILLKPLLQSWTSEVRLISLLFCEDLSLKSIPKLFNKFWILRLCQVVKRISLMKKILTFSKVENVSYVQLLIGSGNSMLPQRGMLEAPRMASKGA</sequence>
<evidence type="ECO:0000313" key="1">
    <source>
        <dbReference type="EMBL" id="RYR34739.1"/>
    </source>
</evidence>
<dbReference type="Proteomes" id="UP000289738">
    <property type="component" value="Chromosome A10"/>
</dbReference>
<protein>
    <submittedName>
        <fullName evidence="1">Uncharacterized protein</fullName>
    </submittedName>
</protein>
<dbReference type="AlphaFoldDB" id="A0A445B7T8"/>
<evidence type="ECO:0000313" key="2">
    <source>
        <dbReference type="Proteomes" id="UP000289738"/>
    </source>
</evidence>
<accession>A0A445B7T8</accession>
<gene>
    <name evidence="1" type="ORF">Ahy_A10g049742</name>
</gene>
<organism evidence="1 2">
    <name type="scientific">Arachis hypogaea</name>
    <name type="common">Peanut</name>
    <dbReference type="NCBI Taxonomy" id="3818"/>
    <lineage>
        <taxon>Eukaryota</taxon>
        <taxon>Viridiplantae</taxon>
        <taxon>Streptophyta</taxon>
        <taxon>Embryophyta</taxon>
        <taxon>Tracheophyta</taxon>
        <taxon>Spermatophyta</taxon>
        <taxon>Magnoliopsida</taxon>
        <taxon>eudicotyledons</taxon>
        <taxon>Gunneridae</taxon>
        <taxon>Pentapetalae</taxon>
        <taxon>rosids</taxon>
        <taxon>fabids</taxon>
        <taxon>Fabales</taxon>
        <taxon>Fabaceae</taxon>
        <taxon>Papilionoideae</taxon>
        <taxon>50 kb inversion clade</taxon>
        <taxon>dalbergioids sensu lato</taxon>
        <taxon>Dalbergieae</taxon>
        <taxon>Pterocarpus clade</taxon>
        <taxon>Arachis</taxon>
    </lineage>
</organism>
<comment type="caution">
    <text evidence="1">The sequence shown here is derived from an EMBL/GenBank/DDBJ whole genome shotgun (WGS) entry which is preliminary data.</text>
</comment>